<dbReference type="AlphaFoldDB" id="A0A919FUD0"/>
<reference evidence="2" key="2">
    <citation type="submission" date="2020-09" db="EMBL/GenBank/DDBJ databases">
        <authorList>
            <person name="Sun Q."/>
            <person name="Ohkuma M."/>
        </authorList>
    </citation>
    <scope>NUCLEOTIDE SEQUENCE</scope>
    <source>
        <strain evidence="2">JCM 5069</strain>
    </source>
</reference>
<evidence type="ECO:0000313" key="3">
    <source>
        <dbReference type="Proteomes" id="UP000603708"/>
    </source>
</evidence>
<sequence length="326" mass="35828">MTGNTITKPAAAAGSSAMPASLTWSRAARELGLRRAEFDLAVHLGRVRTVSDAARAHEPPGAARARRRVTREEIDRIRAMEGFPEVLRADVSTVSAPEGARTMGITTARFTRLARLGLVTPVRFYLNRYRTVVWLYLVEELRDFAAAKENEALLSARLPETLRSQLDSGTDLRARNWRGRHAGFLLRLVEDPWAKAAITASLLDADEVADVVDDPHERAYLAWLRPERPDQSPAGSPASRVVDELVKADAPEELEWLRSSLSIAVTEARNDRPAPRLEPAAPLGDEPDGAASPTPQEGGAGQPETVPEDPPARPKRLLARLRRSRE</sequence>
<keyword evidence="3" id="KW-1185">Reference proteome</keyword>
<name>A0A919FUD0_9ACTN</name>
<organism evidence="2 3">
    <name type="scientific">Streptomyces sulfonofaciens</name>
    <dbReference type="NCBI Taxonomy" id="68272"/>
    <lineage>
        <taxon>Bacteria</taxon>
        <taxon>Bacillati</taxon>
        <taxon>Actinomycetota</taxon>
        <taxon>Actinomycetes</taxon>
        <taxon>Kitasatosporales</taxon>
        <taxon>Streptomycetaceae</taxon>
        <taxon>Streptomyces</taxon>
    </lineage>
</organism>
<dbReference type="InterPro" id="IPR045652">
    <property type="entry name" value="DUF6397"/>
</dbReference>
<protein>
    <submittedName>
        <fullName evidence="2">Uncharacterized protein</fullName>
    </submittedName>
</protein>
<gene>
    <name evidence="2" type="ORF">GCM10018793_08630</name>
</gene>
<dbReference type="Pfam" id="PF19934">
    <property type="entry name" value="DUF6397"/>
    <property type="match status" value="1"/>
</dbReference>
<comment type="caution">
    <text evidence="2">The sequence shown here is derived from an EMBL/GenBank/DDBJ whole genome shotgun (WGS) entry which is preliminary data.</text>
</comment>
<dbReference type="RefSeq" id="WP_229924368.1">
    <property type="nucleotide sequence ID" value="NZ_BNCD01000002.1"/>
</dbReference>
<reference evidence="2" key="1">
    <citation type="journal article" date="2014" name="Int. J. Syst. Evol. Microbiol.">
        <title>Complete genome sequence of Corynebacterium casei LMG S-19264T (=DSM 44701T), isolated from a smear-ripened cheese.</title>
        <authorList>
            <consortium name="US DOE Joint Genome Institute (JGI-PGF)"/>
            <person name="Walter F."/>
            <person name="Albersmeier A."/>
            <person name="Kalinowski J."/>
            <person name="Ruckert C."/>
        </authorList>
    </citation>
    <scope>NUCLEOTIDE SEQUENCE</scope>
    <source>
        <strain evidence="2">JCM 5069</strain>
    </source>
</reference>
<accession>A0A919FUD0</accession>
<dbReference type="Proteomes" id="UP000603708">
    <property type="component" value="Unassembled WGS sequence"/>
</dbReference>
<feature type="region of interest" description="Disordered" evidence="1">
    <location>
        <begin position="267"/>
        <end position="326"/>
    </location>
</feature>
<evidence type="ECO:0000313" key="2">
    <source>
        <dbReference type="EMBL" id="GHH72119.1"/>
    </source>
</evidence>
<evidence type="ECO:0000256" key="1">
    <source>
        <dbReference type="SAM" id="MobiDB-lite"/>
    </source>
</evidence>
<feature type="compositionally biased region" description="Basic residues" evidence="1">
    <location>
        <begin position="313"/>
        <end position="326"/>
    </location>
</feature>
<dbReference type="EMBL" id="BNCD01000002">
    <property type="protein sequence ID" value="GHH72119.1"/>
    <property type="molecule type" value="Genomic_DNA"/>
</dbReference>
<proteinExistence type="predicted"/>